<gene>
    <name evidence="1" type="ORF">BEN49_01930</name>
</gene>
<organism evidence="1 2">
    <name type="scientific">Hymenobacter coccineus</name>
    <dbReference type="NCBI Taxonomy" id="1908235"/>
    <lineage>
        <taxon>Bacteria</taxon>
        <taxon>Pseudomonadati</taxon>
        <taxon>Bacteroidota</taxon>
        <taxon>Cytophagia</taxon>
        <taxon>Cytophagales</taxon>
        <taxon>Hymenobacteraceae</taxon>
        <taxon>Hymenobacter</taxon>
    </lineage>
</organism>
<dbReference type="PANTHER" id="PTHR38471">
    <property type="entry name" value="FOUR HELIX BUNDLE PROTEIN"/>
    <property type="match status" value="1"/>
</dbReference>
<comment type="caution">
    <text evidence="1">The sequence shown here is derived from an EMBL/GenBank/DDBJ whole genome shotgun (WGS) entry which is preliminary data.</text>
</comment>
<dbReference type="PANTHER" id="PTHR38471:SF2">
    <property type="entry name" value="FOUR HELIX BUNDLE PROTEIN"/>
    <property type="match status" value="1"/>
</dbReference>
<sequence>MSGQSNFDFAEEFRQRTKAFALRVMKLVDRLPPTPSCRAAGAQLVRSGTSVAANYRAACRARSTREFAAKLHIALEEADESVLWLELLSEAGNLPKGKLDELLSEARAVMVILGKAEKTAREKVKKELPAKIASSPS</sequence>
<dbReference type="Gene3D" id="1.20.1440.60">
    <property type="entry name" value="23S rRNA-intervening sequence"/>
    <property type="match status" value="1"/>
</dbReference>
<dbReference type="NCBIfam" id="TIGR02436">
    <property type="entry name" value="four helix bundle protein"/>
    <property type="match status" value="1"/>
</dbReference>
<dbReference type="PIRSF" id="PIRSF035652">
    <property type="entry name" value="CHP02436"/>
    <property type="match status" value="1"/>
</dbReference>
<dbReference type="AlphaFoldDB" id="A0A1G1SYA9"/>
<dbReference type="InterPro" id="IPR012657">
    <property type="entry name" value="23S_rRNA-intervening_sequence"/>
</dbReference>
<accession>A0A1G1SYA9</accession>
<name>A0A1G1SYA9_9BACT</name>
<dbReference type="Pfam" id="PF05635">
    <property type="entry name" value="23S_rRNA_IVP"/>
    <property type="match status" value="1"/>
</dbReference>
<evidence type="ECO:0000313" key="2">
    <source>
        <dbReference type="Proteomes" id="UP000177506"/>
    </source>
</evidence>
<dbReference type="SUPFAM" id="SSF158446">
    <property type="entry name" value="IVS-encoded protein-like"/>
    <property type="match status" value="1"/>
</dbReference>
<proteinExistence type="predicted"/>
<dbReference type="EMBL" id="MDZA01000415">
    <property type="protein sequence ID" value="OGX83596.1"/>
    <property type="molecule type" value="Genomic_DNA"/>
</dbReference>
<keyword evidence="2" id="KW-1185">Reference proteome</keyword>
<dbReference type="OrthoDB" id="285993at2"/>
<protein>
    <recommendedName>
        <fullName evidence="3">Four helix bundle protein</fullName>
    </recommendedName>
</protein>
<evidence type="ECO:0000313" key="1">
    <source>
        <dbReference type="EMBL" id="OGX83596.1"/>
    </source>
</evidence>
<dbReference type="InterPro" id="IPR036583">
    <property type="entry name" value="23S_rRNA_IVS_sf"/>
</dbReference>
<reference evidence="1 2" key="1">
    <citation type="submission" date="2016-08" db="EMBL/GenBank/DDBJ databases">
        <title>Hymenobacter coccineus sp. nov., Hymenobacter lapidarius sp. nov. and Hymenobacter glacialis sp. nov., isolated from Antarctic soil.</title>
        <authorList>
            <person name="Sedlacek I."/>
            <person name="Kralova S."/>
            <person name="Kyrova K."/>
            <person name="Maslanova I."/>
            <person name="Stankova E."/>
            <person name="Vrbovska V."/>
            <person name="Nemec M."/>
            <person name="Bartak M."/>
            <person name="Svec P."/>
            <person name="Busse H.-J."/>
            <person name="Pantucek R."/>
        </authorList>
    </citation>
    <scope>NUCLEOTIDE SEQUENCE [LARGE SCALE GENOMIC DNA]</scope>
    <source>
        <strain evidence="1 2">CCM 8649</strain>
    </source>
</reference>
<dbReference type="Proteomes" id="UP000177506">
    <property type="component" value="Unassembled WGS sequence"/>
</dbReference>
<evidence type="ECO:0008006" key="3">
    <source>
        <dbReference type="Google" id="ProtNLM"/>
    </source>
</evidence>